<feature type="region of interest" description="Disordered" evidence="1">
    <location>
        <begin position="62"/>
        <end position="81"/>
    </location>
</feature>
<gene>
    <name evidence="2" type="ORF">OE88DRAFT_1650547</name>
</gene>
<evidence type="ECO:0000313" key="2">
    <source>
        <dbReference type="EMBL" id="TFK57012.1"/>
    </source>
</evidence>
<organism evidence="2 3">
    <name type="scientific">Heliocybe sulcata</name>
    <dbReference type="NCBI Taxonomy" id="5364"/>
    <lineage>
        <taxon>Eukaryota</taxon>
        <taxon>Fungi</taxon>
        <taxon>Dikarya</taxon>
        <taxon>Basidiomycota</taxon>
        <taxon>Agaricomycotina</taxon>
        <taxon>Agaricomycetes</taxon>
        <taxon>Gloeophyllales</taxon>
        <taxon>Gloeophyllaceae</taxon>
        <taxon>Heliocybe</taxon>
    </lineage>
</organism>
<evidence type="ECO:0000313" key="3">
    <source>
        <dbReference type="Proteomes" id="UP000305948"/>
    </source>
</evidence>
<evidence type="ECO:0000256" key="1">
    <source>
        <dbReference type="SAM" id="MobiDB-lite"/>
    </source>
</evidence>
<keyword evidence="3" id="KW-1185">Reference proteome</keyword>
<dbReference type="EMBL" id="ML213503">
    <property type="protein sequence ID" value="TFK57012.1"/>
    <property type="molecule type" value="Genomic_DNA"/>
</dbReference>
<accession>A0A5C3NI06</accession>
<sequence>MAPIVECRLSLSSSASHPLYLKLSTTTNDGSKRTPKRTFSSGLIGEEGRICRYPSVPETNWKQRGSHTYHPNRDLITSPKPIKKADYAGPATMNSSTPPLAGGKTRATGKVSWQMTITVPSRTGRVRRGSLARRRYHLAPRLGRMKRTIMRRGNTATLSGGRCIST</sequence>
<reference evidence="2 3" key="1">
    <citation type="journal article" date="2019" name="Nat. Ecol. Evol.">
        <title>Megaphylogeny resolves global patterns of mushroom evolution.</title>
        <authorList>
            <person name="Varga T."/>
            <person name="Krizsan K."/>
            <person name="Foldi C."/>
            <person name="Dima B."/>
            <person name="Sanchez-Garcia M."/>
            <person name="Sanchez-Ramirez S."/>
            <person name="Szollosi G.J."/>
            <person name="Szarkandi J.G."/>
            <person name="Papp V."/>
            <person name="Albert L."/>
            <person name="Andreopoulos W."/>
            <person name="Angelini C."/>
            <person name="Antonin V."/>
            <person name="Barry K.W."/>
            <person name="Bougher N.L."/>
            <person name="Buchanan P."/>
            <person name="Buyck B."/>
            <person name="Bense V."/>
            <person name="Catcheside P."/>
            <person name="Chovatia M."/>
            <person name="Cooper J."/>
            <person name="Damon W."/>
            <person name="Desjardin D."/>
            <person name="Finy P."/>
            <person name="Geml J."/>
            <person name="Haridas S."/>
            <person name="Hughes K."/>
            <person name="Justo A."/>
            <person name="Karasinski D."/>
            <person name="Kautmanova I."/>
            <person name="Kiss B."/>
            <person name="Kocsube S."/>
            <person name="Kotiranta H."/>
            <person name="LaButti K.M."/>
            <person name="Lechner B.E."/>
            <person name="Liimatainen K."/>
            <person name="Lipzen A."/>
            <person name="Lukacs Z."/>
            <person name="Mihaltcheva S."/>
            <person name="Morgado L.N."/>
            <person name="Niskanen T."/>
            <person name="Noordeloos M.E."/>
            <person name="Ohm R.A."/>
            <person name="Ortiz-Santana B."/>
            <person name="Ovrebo C."/>
            <person name="Racz N."/>
            <person name="Riley R."/>
            <person name="Savchenko A."/>
            <person name="Shiryaev A."/>
            <person name="Soop K."/>
            <person name="Spirin V."/>
            <person name="Szebenyi C."/>
            <person name="Tomsovsky M."/>
            <person name="Tulloss R.E."/>
            <person name="Uehling J."/>
            <person name="Grigoriev I.V."/>
            <person name="Vagvolgyi C."/>
            <person name="Papp T."/>
            <person name="Martin F.M."/>
            <person name="Miettinen O."/>
            <person name="Hibbett D.S."/>
            <person name="Nagy L.G."/>
        </authorList>
    </citation>
    <scope>NUCLEOTIDE SEQUENCE [LARGE SCALE GENOMIC DNA]</scope>
    <source>
        <strain evidence="2 3">OMC1185</strain>
    </source>
</reference>
<name>A0A5C3NI06_9AGAM</name>
<proteinExistence type="predicted"/>
<protein>
    <submittedName>
        <fullName evidence="2">Uncharacterized protein</fullName>
    </submittedName>
</protein>
<dbReference type="AlphaFoldDB" id="A0A5C3NI06"/>
<dbReference type="Proteomes" id="UP000305948">
    <property type="component" value="Unassembled WGS sequence"/>
</dbReference>